<keyword evidence="3" id="KW-1185">Reference proteome</keyword>
<gene>
    <name evidence="2" type="ORF">GCM10009430_45000</name>
</gene>
<dbReference type="InterPro" id="IPR014922">
    <property type="entry name" value="YdhG-like"/>
</dbReference>
<dbReference type="RefSeq" id="WP_343914500.1">
    <property type="nucleotide sequence ID" value="NZ_BAAAGE010000006.1"/>
</dbReference>
<feature type="domain" description="YdhG-like" evidence="1">
    <location>
        <begin position="31"/>
        <end position="126"/>
    </location>
</feature>
<evidence type="ECO:0000313" key="3">
    <source>
        <dbReference type="Proteomes" id="UP001501758"/>
    </source>
</evidence>
<dbReference type="Pfam" id="PF08818">
    <property type="entry name" value="DUF1801"/>
    <property type="match status" value="1"/>
</dbReference>
<comment type="caution">
    <text evidence="2">The sequence shown here is derived from an EMBL/GenBank/DDBJ whole genome shotgun (WGS) entry which is preliminary data.</text>
</comment>
<protein>
    <recommendedName>
        <fullName evidence="1">YdhG-like domain-containing protein</fullName>
    </recommendedName>
</protein>
<name>A0ABP3UJF3_9FLAO</name>
<dbReference type="Proteomes" id="UP001501758">
    <property type="component" value="Unassembled WGS sequence"/>
</dbReference>
<reference evidence="3" key="1">
    <citation type="journal article" date="2019" name="Int. J. Syst. Evol. Microbiol.">
        <title>The Global Catalogue of Microorganisms (GCM) 10K type strain sequencing project: providing services to taxonomists for standard genome sequencing and annotation.</title>
        <authorList>
            <consortium name="The Broad Institute Genomics Platform"/>
            <consortium name="The Broad Institute Genome Sequencing Center for Infectious Disease"/>
            <person name="Wu L."/>
            <person name="Ma J."/>
        </authorList>
    </citation>
    <scope>NUCLEOTIDE SEQUENCE [LARGE SCALE GENOMIC DNA]</scope>
    <source>
        <strain evidence="3">JCM 15974</strain>
    </source>
</reference>
<evidence type="ECO:0000313" key="2">
    <source>
        <dbReference type="EMBL" id="GAA0732118.1"/>
    </source>
</evidence>
<accession>A0ABP3UJF3</accession>
<dbReference type="EMBL" id="BAAAGE010000006">
    <property type="protein sequence ID" value="GAA0732118.1"/>
    <property type="molecule type" value="Genomic_DNA"/>
</dbReference>
<sequence length="144" mass="16470">MAKNKTLETSVDVFDFIESYVDNDQKKADSYKLIELMSKWSGFKPKMWGPTIIGFGSYHYKYASGHEGDAPLLGFSPRKTQFSLYVYSKTEKSDALLEDLGKFKMGKACIYFKKLADIHIPTVEKLSMETIAYLNEHHECACRS</sequence>
<organism evidence="2 3">
    <name type="scientific">Aquimarina litoralis</name>
    <dbReference type="NCBI Taxonomy" id="584605"/>
    <lineage>
        <taxon>Bacteria</taxon>
        <taxon>Pseudomonadati</taxon>
        <taxon>Bacteroidota</taxon>
        <taxon>Flavobacteriia</taxon>
        <taxon>Flavobacteriales</taxon>
        <taxon>Flavobacteriaceae</taxon>
        <taxon>Aquimarina</taxon>
    </lineage>
</organism>
<proteinExistence type="predicted"/>
<evidence type="ECO:0000259" key="1">
    <source>
        <dbReference type="Pfam" id="PF08818"/>
    </source>
</evidence>